<organism evidence="3 4">
    <name type="scientific">Phyllosticta capitalensis</name>
    <dbReference type="NCBI Taxonomy" id="121624"/>
    <lineage>
        <taxon>Eukaryota</taxon>
        <taxon>Fungi</taxon>
        <taxon>Dikarya</taxon>
        <taxon>Ascomycota</taxon>
        <taxon>Pezizomycotina</taxon>
        <taxon>Dothideomycetes</taxon>
        <taxon>Dothideomycetes incertae sedis</taxon>
        <taxon>Botryosphaeriales</taxon>
        <taxon>Phyllostictaceae</taxon>
        <taxon>Phyllosticta</taxon>
    </lineage>
</organism>
<keyword evidence="4" id="KW-1185">Reference proteome</keyword>
<feature type="region of interest" description="Disordered" evidence="1">
    <location>
        <begin position="751"/>
        <end position="797"/>
    </location>
</feature>
<evidence type="ECO:0000313" key="4">
    <source>
        <dbReference type="Proteomes" id="UP001492380"/>
    </source>
</evidence>
<dbReference type="InterPro" id="IPR018247">
    <property type="entry name" value="EF_Hand_1_Ca_BS"/>
</dbReference>
<feature type="compositionally biased region" description="Basic and acidic residues" evidence="1">
    <location>
        <begin position="138"/>
        <end position="148"/>
    </location>
</feature>
<feature type="region of interest" description="Disordered" evidence="1">
    <location>
        <begin position="100"/>
        <end position="162"/>
    </location>
</feature>
<accession>A0ABR1Z1G9</accession>
<reference evidence="3 4" key="1">
    <citation type="submission" date="2024-04" db="EMBL/GenBank/DDBJ databases">
        <title>Phyllosticta paracitricarpa is synonymous to the EU quarantine fungus P. citricarpa based on phylogenomic analyses.</title>
        <authorList>
            <consortium name="Lawrence Berkeley National Laboratory"/>
            <person name="Van Ingen-Buijs V.A."/>
            <person name="Van Westerhoven A.C."/>
            <person name="Haridas S."/>
            <person name="Skiadas P."/>
            <person name="Martin F."/>
            <person name="Groenewald J.Z."/>
            <person name="Crous P.W."/>
            <person name="Seidl M.F."/>
        </authorList>
    </citation>
    <scope>NUCLEOTIDE SEQUENCE [LARGE SCALE GENOMIC DNA]</scope>
    <source>
        <strain evidence="3 4">CBS 123374</strain>
    </source>
</reference>
<dbReference type="PROSITE" id="PS00018">
    <property type="entry name" value="EF_HAND_1"/>
    <property type="match status" value="1"/>
</dbReference>
<evidence type="ECO:0000313" key="3">
    <source>
        <dbReference type="EMBL" id="KAK8246238.1"/>
    </source>
</evidence>
<feature type="region of interest" description="Disordered" evidence="1">
    <location>
        <begin position="603"/>
        <end position="622"/>
    </location>
</feature>
<evidence type="ECO:0000256" key="1">
    <source>
        <dbReference type="SAM" id="MobiDB-lite"/>
    </source>
</evidence>
<evidence type="ECO:0000256" key="2">
    <source>
        <dbReference type="SAM" id="Phobius"/>
    </source>
</evidence>
<feature type="compositionally biased region" description="Acidic residues" evidence="1">
    <location>
        <begin position="781"/>
        <end position="797"/>
    </location>
</feature>
<keyword evidence="2" id="KW-1133">Transmembrane helix</keyword>
<proteinExistence type="predicted"/>
<feature type="region of interest" description="Disordered" evidence="1">
    <location>
        <begin position="377"/>
        <end position="397"/>
    </location>
</feature>
<keyword evidence="2" id="KW-0812">Transmembrane</keyword>
<feature type="compositionally biased region" description="Polar residues" evidence="1">
    <location>
        <begin position="29"/>
        <end position="46"/>
    </location>
</feature>
<sequence length="797" mass="82780">MQETTTSSFPVGRGHSGGGRPNDAGPKNASPSTAWNASSTPRSATGSRGPGSGSTVSSATAAMRNDRASYFGCDDASSSFWECDVPVLSPLPKPLIFAARDKSALEQQQQQQQQKQQEELGIGIGDVDDATDELGVGQDKKEGKEEVKNTPQTSSPSSTTASARHLAAFAQQPIPPTTPGAGADMSTTYFAAEPLIETSENPKDPENVGWARSPTEVRGSRISPCRVLRALLVILGHVVLVWVVIVAVKGGRWRGAGRGNAQTGGGGALETHPHAVGSQQQSALLSDYPDHFHCEPKFVQSSLAEFEAPGSFEVREALKLHQGKHPHRYHHIAGHIHLLPGSHDQTPQVLVNTTVWTSWAQTLDHRIATKTTETGLQLQFVSSGSPPDSDGDDEGDDEEALCTFIRLDVAVKPSTTLSTLSVRSSHLSLAFHAGLAPDHLVVTNTTSVSLAAGSVSAEDASAVPPARNTTIELASGAIDGVYPLVDLLRLKTASGAIGVEVVPYTSSPLHAASSSALGSLSSSFSSNSPIPPAILDASTHAGALNIHLPSTTDAIPPRTYMTTARTASGDLGGRYLLGAQTTLQSDVGALRAAILPVYADTQTPIDAKGGQGQDEEEDYSHALRSSNAAGATELTVLSPVLLLSAPPSQSSSSSSSSPPPPPPLHIRASHTSRTGSLRATYPPAWRGSVCAAARIGRAAVGGEGVVVTLRERLGWVGERVCGVKGGQSDEEDGQEADVDVVMSVQAGNVEFGVQDAGDGGEGEGEEAEGPAGDGGEQGTGFDDDDDDDDDDVDAPEL</sequence>
<comment type="caution">
    <text evidence="3">The sequence shown here is derived from an EMBL/GenBank/DDBJ whole genome shotgun (WGS) entry which is preliminary data.</text>
</comment>
<feature type="compositionally biased region" description="Low complexity" evidence="1">
    <location>
        <begin position="106"/>
        <end position="115"/>
    </location>
</feature>
<gene>
    <name evidence="3" type="ORF">HDK90DRAFT_3621</name>
</gene>
<keyword evidence="2" id="KW-0472">Membrane</keyword>
<feature type="compositionally biased region" description="Low complexity" evidence="1">
    <location>
        <begin position="150"/>
        <end position="162"/>
    </location>
</feature>
<feature type="compositionally biased region" description="Acidic residues" evidence="1">
    <location>
        <begin position="758"/>
        <end position="768"/>
    </location>
</feature>
<protein>
    <submittedName>
        <fullName evidence="3">Uncharacterized protein</fullName>
    </submittedName>
</protein>
<feature type="compositionally biased region" description="Low complexity" evidence="1">
    <location>
        <begin position="645"/>
        <end position="656"/>
    </location>
</feature>
<feature type="region of interest" description="Disordered" evidence="1">
    <location>
        <begin position="645"/>
        <end position="681"/>
    </location>
</feature>
<feature type="transmembrane region" description="Helical" evidence="2">
    <location>
        <begin position="227"/>
        <end position="248"/>
    </location>
</feature>
<name>A0ABR1Z1G9_9PEZI</name>
<dbReference type="EMBL" id="JBBWRZ010000001">
    <property type="protein sequence ID" value="KAK8246238.1"/>
    <property type="molecule type" value="Genomic_DNA"/>
</dbReference>
<feature type="region of interest" description="Disordered" evidence="1">
    <location>
        <begin position="1"/>
        <end position="60"/>
    </location>
</feature>
<dbReference type="Proteomes" id="UP001492380">
    <property type="component" value="Unassembled WGS sequence"/>
</dbReference>